<dbReference type="PANTHER" id="PTHR35340">
    <property type="entry name" value="PQQ ENZYME REPEAT PROTEIN-RELATED"/>
    <property type="match status" value="1"/>
</dbReference>
<accession>A0A6A6PNN6</accession>
<gene>
    <name evidence="1" type="ORF">BDY17DRAFT_336331</name>
</gene>
<name>A0A6A6PNN6_9PEZI</name>
<evidence type="ECO:0000313" key="1">
    <source>
        <dbReference type="EMBL" id="KAF2481515.1"/>
    </source>
</evidence>
<proteinExistence type="predicted"/>
<protein>
    <submittedName>
        <fullName evidence="1">ASST-domain-containing protein</fullName>
    </submittedName>
</protein>
<dbReference type="PANTHER" id="PTHR35340:SF8">
    <property type="entry name" value="ASST-DOMAIN-CONTAINING PROTEIN"/>
    <property type="match status" value="1"/>
</dbReference>
<keyword evidence="2" id="KW-1185">Reference proteome</keyword>
<dbReference type="InterPro" id="IPR053143">
    <property type="entry name" value="Arylsulfate_ST"/>
</dbReference>
<sequence length="554" mass="60862">MSKGSPNEPSLRPPIFNVTNHDASRTTPGGFWFVAPYADLVQRDPGKLAVPAQVGPHIYADDGTLIWSGADMFPTRSVCDFRQIEYHGAPALSFIVTARSSAKYPQGAALILDDTYSIVNEVFTPIPGISINMHEFKVTDHGSSALLLYDTPTQWSNDPYLSWGFVDSGFAEIDLLTGQPRFMWNCSDHIPLTASTKPEPEPGDRSVWDWIHLNTVDRDANGDFLVTARHTDAIYKVSRRTGAILWQLGGVGSSFELQGFNFSRQHDARFVDANGTTTIISILNNASDGIDMTADLSSAQLIRLDHTTMKASLIQKWDRPDGQLSHLRGNMQILPDTNIFVGWSANDGYVSEHSADGDVLMEARFLSDRLSTYRAYKFFGFRGRPQHPPTVKAIVHSTSASECVTLVYVSWNGATDVAYWNFYTSKHNEPEGFVYSGRKNKTGFETVYSYGGASRCIVAEAVAIDGTPIRNSSIEAPIWQDAGCSLETAYFLESEQRMADGAPQAASHDIYDGLKSMASTNPLVLVALGFCLSYLPPLLRRPQGRIGGGKQACG</sequence>
<dbReference type="AlphaFoldDB" id="A0A6A6PNN6"/>
<dbReference type="InterPro" id="IPR039535">
    <property type="entry name" value="ASST-like"/>
</dbReference>
<evidence type="ECO:0000313" key="2">
    <source>
        <dbReference type="Proteomes" id="UP000799767"/>
    </source>
</evidence>
<reference evidence="1" key="1">
    <citation type="journal article" date="2020" name="Stud. Mycol.">
        <title>101 Dothideomycetes genomes: a test case for predicting lifestyles and emergence of pathogens.</title>
        <authorList>
            <person name="Haridas S."/>
            <person name="Albert R."/>
            <person name="Binder M."/>
            <person name="Bloem J."/>
            <person name="Labutti K."/>
            <person name="Salamov A."/>
            <person name="Andreopoulos B."/>
            <person name="Baker S."/>
            <person name="Barry K."/>
            <person name="Bills G."/>
            <person name="Bluhm B."/>
            <person name="Cannon C."/>
            <person name="Castanera R."/>
            <person name="Culley D."/>
            <person name="Daum C."/>
            <person name="Ezra D."/>
            <person name="Gonzalez J."/>
            <person name="Henrissat B."/>
            <person name="Kuo A."/>
            <person name="Liang C."/>
            <person name="Lipzen A."/>
            <person name="Lutzoni F."/>
            <person name="Magnuson J."/>
            <person name="Mondo S."/>
            <person name="Nolan M."/>
            <person name="Ohm R."/>
            <person name="Pangilinan J."/>
            <person name="Park H.-J."/>
            <person name="Ramirez L."/>
            <person name="Alfaro M."/>
            <person name="Sun H."/>
            <person name="Tritt A."/>
            <person name="Yoshinaga Y."/>
            <person name="Zwiers L.-H."/>
            <person name="Turgeon B."/>
            <person name="Goodwin S."/>
            <person name="Spatafora J."/>
            <person name="Crous P."/>
            <person name="Grigoriev I."/>
        </authorList>
    </citation>
    <scope>NUCLEOTIDE SEQUENCE</scope>
    <source>
        <strain evidence="1">CBS 113389</strain>
    </source>
</reference>
<dbReference type="Pfam" id="PF14269">
    <property type="entry name" value="Arylsulfotran_2"/>
    <property type="match status" value="1"/>
</dbReference>
<dbReference type="EMBL" id="MU001638">
    <property type="protein sequence ID" value="KAF2481515.1"/>
    <property type="molecule type" value="Genomic_DNA"/>
</dbReference>
<dbReference type="GeneID" id="54478939"/>
<dbReference type="OrthoDB" id="5427350at2759"/>
<dbReference type="Proteomes" id="UP000799767">
    <property type="component" value="Unassembled WGS sequence"/>
</dbReference>
<organism evidence="1 2">
    <name type="scientific">Neohortaea acidophila</name>
    <dbReference type="NCBI Taxonomy" id="245834"/>
    <lineage>
        <taxon>Eukaryota</taxon>
        <taxon>Fungi</taxon>
        <taxon>Dikarya</taxon>
        <taxon>Ascomycota</taxon>
        <taxon>Pezizomycotina</taxon>
        <taxon>Dothideomycetes</taxon>
        <taxon>Dothideomycetidae</taxon>
        <taxon>Mycosphaerellales</taxon>
        <taxon>Teratosphaeriaceae</taxon>
        <taxon>Neohortaea</taxon>
    </lineage>
</organism>
<dbReference type="RefSeq" id="XP_033588085.1">
    <property type="nucleotide sequence ID" value="XM_033737937.1"/>
</dbReference>